<dbReference type="Gene3D" id="2.60.40.4070">
    <property type="match status" value="1"/>
</dbReference>
<dbReference type="AlphaFoldDB" id="A0A383F276"/>
<feature type="non-terminal residue" evidence="2">
    <location>
        <position position="228"/>
    </location>
</feature>
<proteinExistence type="predicted"/>
<dbReference type="InterPro" id="IPR025965">
    <property type="entry name" value="FlgD/Vpr_Ig-like"/>
</dbReference>
<evidence type="ECO:0000313" key="2">
    <source>
        <dbReference type="EMBL" id="SVE62525.1"/>
    </source>
</evidence>
<organism evidence="2">
    <name type="scientific">marine metagenome</name>
    <dbReference type="NCBI Taxonomy" id="408172"/>
    <lineage>
        <taxon>unclassified sequences</taxon>
        <taxon>metagenomes</taxon>
        <taxon>ecological metagenomes</taxon>
    </lineage>
</organism>
<feature type="non-terminal residue" evidence="2">
    <location>
        <position position="1"/>
    </location>
</feature>
<dbReference type="NCBIfam" id="TIGR04183">
    <property type="entry name" value="Por_Secre_tail"/>
    <property type="match status" value="1"/>
</dbReference>
<sequence>VILSGSGDVELTIDVGTVLYLNDEPVTGSLEITVSDFSADSVTATIDDSTELASDIVAFEPFGLTFSVPVDISIAYSSSRSDFRLMMLDNAADSTWEEVVGAECSGGNCDAGVLSFGLFSVQDMDPPLSIITNNNIPERFVLSQNFPNPFNPITTLRYGLPQRSHVTLSIYNMLGIKIAQLVNSTQERGFKSVQWDAKDSMGRAVSAGVYLYQIQAGEFVQTKKMVLL</sequence>
<name>A0A383F276_9ZZZZ</name>
<accession>A0A383F276</accession>
<feature type="domain" description="FlgD/Vpr Ig-like" evidence="1">
    <location>
        <begin position="157"/>
        <end position="216"/>
    </location>
</feature>
<dbReference type="InterPro" id="IPR026444">
    <property type="entry name" value="Secre_tail"/>
</dbReference>
<protein>
    <recommendedName>
        <fullName evidence="1">FlgD/Vpr Ig-like domain-containing protein</fullName>
    </recommendedName>
</protein>
<reference evidence="2" key="1">
    <citation type="submission" date="2018-05" db="EMBL/GenBank/DDBJ databases">
        <authorList>
            <person name="Lanie J.A."/>
            <person name="Ng W.-L."/>
            <person name="Kazmierczak K.M."/>
            <person name="Andrzejewski T.M."/>
            <person name="Davidsen T.M."/>
            <person name="Wayne K.J."/>
            <person name="Tettelin H."/>
            <person name="Glass J.I."/>
            <person name="Rusch D."/>
            <person name="Podicherti R."/>
            <person name="Tsui H.-C.T."/>
            <person name="Winkler M.E."/>
        </authorList>
    </citation>
    <scope>NUCLEOTIDE SEQUENCE</scope>
</reference>
<dbReference type="Pfam" id="PF13860">
    <property type="entry name" value="FlgD_ig"/>
    <property type="match status" value="1"/>
</dbReference>
<evidence type="ECO:0000259" key="1">
    <source>
        <dbReference type="Pfam" id="PF13860"/>
    </source>
</evidence>
<gene>
    <name evidence="2" type="ORF">METZ01_LOCUS515379</name>
</gene>
<dbReference type="EMBL" id="UINC01230407">
    <property type="protein sequence ID" value="SVE62525.1"/>
    <property type="molecule type" value="Genomic_DNA"/>
</dbReference>